<proteinExistence type="predicted"/>
<feature type="compositionally biased region" description="Low complexity" evidence="1">
    <location>
        <begin position="38"/>
        <end position="47"/>
    </location>
</feature>
<dbReference type="AlphaFoldDB" id="A0A9W8E421"/>
<feature type="non-terminal residue" evidence="2">
    <location>
        <position position="1"/>
    </location>
</feature>
<feature type="compositionally biased region" description="Low complexity" evidence="1">
    <location>
        <begin position="281"/>
        <end position="299"/>
    </location>
</feature>
<feature type="compositionally biased region" description="Polar residues" evidence="1">
    <location>
        <begin position="189"/>
        <end position="208"/>
    </location>
</feature>
<feature type="region of interest" description="Disordered" evidence="1">
    <location>
        <begin position="188"/>
        <end position="299"/>
    </location>
</feature>
<feature type="compositionally biased region" description="Low complexity" evidence="1">
    <location>
        <begin position="147"/>
        <end position="167"/>
    </location>
</feature>
<evidence type="ECO:0000256" key="1">
    <source>
        <dbReference type="SAM" id="MobiDB-lite"/>
    </source>
</evidence>
<dbReference type="EMBL" id="JANBPY010004005">
    <property type="protein sequence ID" value="KAJ1949476.1"/>
    <property type="molecule type" value="Genomic_DNA"/>
</dbReference>
<comment type="caution">
    <text evidence="2">The sequence shown here is derived from an EMBL/GenBank/DDBJ whole genome shotgun (WGS) entry which is preliminary data.</text>
</comment>
<dbReference type="Proteomes" id="UP001150925">
    <property type="component" value="Unassembled WGS sequence"/>
</dbReference>
<feature type="compositionally biased region" description="Polar residues" evidence="1">
    <location>
        <begin position="247"/>
        <end position="258"/>
    </location>
</feature>
<name>A0A9W8E421_9FUNG</name>
<evidence type="ECO:0000313" key="2">
    <source>
        <dbReference type="EMBL" id="KAJ1949476.1"/>
    </source>
</evidence>
<reference evidence="2" key="1">
    <citation type="submission" date="2022-07" db="EMBL/GenBank/DDBJ databases">
        <title>Phylogenomic reconstructions and comparative analyses of Kickxellomycotina fungi.</title>
        <authorList>
            <person name="Reynolds N.K."/>
            <person name="Stajich J.E."/>
            <person name="Barry K."/>
            <person name="Grigoriev I.V."/>
            <person name="Crous P."/>
            <person name="Smith M.E."/>
        </authorList>
    </citation>
    <scope>NUCLEOTIDE SEQUENCE</scope>
    <source>
        <strain evidence="2">RSA 1196</strain>
    </source>
</reference>
<dbReference type="OrthoDB" id="5585333at2759"/>
<accession>A0A9W8E421</accession>
<feature type="region of interest" description="Disordered" evidence="1">
    <location>
        <begin position="1"/>
        <end position="134"/>
    </location>
</feature>
<gene>
    <name evidence="2" type="ORF">IWQ62_006727</name>
</gene>
<evidence type="ECO:0000313" key="3">
    <source>
        <dbReference type="Proteomes" id="UP001150925"/>
    </source>
</evidence>
<feature type="region of interest" description="Disordered" evidence="1">
    <location>
        <begin position="147"/>
        <end position="168"/>
    </location>
</feature>
<protein>
    <submittedName>
        <fullName evidence="2">Uncharacterized protein</fullName>
    </submittedName>
</protein>
<keyword evidence="3" id="KW-1185">Reference proteome</keyword>
<organism evidence="2 3">
    <name type="scientific">Dispira parvispora</name>
    <dbReference type="NCBI Taxonomy" id="1520584"/>
    <lineage>
        <taxon>Eukaryota</taxon>
        <taxon>Fungi</taxon>
        <taxon>Fungi incertae sedis</taxon>
        <taxon>Zoopagomycota</taxon>
        <taxon>Kickxellomycotina</taxon>
        <taxon>Dimargaritomycetes</taxon>
        <taxon>Dimargaritales</taxon>
        <taxon>Dimargaritaceae</taxon>
        <taxon>Dispira</taxon>
    </lineage>
</organism>
<feature type="compositionally biased region" description="Pro residues" evidence="1">
    <location>
        <begin position="117"/>
        <end position="126"/>
    </location>
</feature>
<sequence length="299" mass="31235">PPKTFTYKGVSSAEYFANHPSENGGNTSESTRAPTPPSSEATESPQQIPLRSPLPRTASVRSKPPVPPVVPKPIEDPVPQGRLRSNTQPAGMLSPPLSPSSNAQGGYVNPKALASPPLLPLPPPPHYESATQRAQAKLALAAASTTAVSAVESTSDSSAPASSHSASGIRAVDEDMSVITLRKRVPLNSLPSPLTATPTSHQRKSPTNGIRMKKNIDLSEALPSAITTNHEETLGGGVKPNNRLWRSCSNRSLKQVMTSPSESVDSEEPSLRPRSPNPATLGKSGLLSPSPLSGSPATK</sequence>
<feature type="compositionally biased region" description="Polar residues" evidence="1">
    <location>
        <begin position="20"/>
        <end position="32"/>
    </location>
</feature>
<feature type="non-terminal residue" evidence="2">
    <location>
        <position position="299"/>
    </location>
</feature>